<dbReference type="InterPro" id="IPR007460">
    <property type="entry name" value="BrnT_toxin"/>
</dbReference>
<proteinExistence type="predicted"/>
<dbReference type="Gene3D" id="3.10.450.530">
    <property type="entry name" value="Ribonuclease toxin, BrnT, of type II toxin-antitoxin system"/>
    <property type="match status" value="1"/>
</dbReference>
<evidence type="ECO:0000313" key="1">
    <source>
        <dbReference type="EMBL" id="RXR29246.1"/>
    </source>
</evidence>
<dbReference type="OrthoDB" id="839663at2"/>
<accession>A0A4V1N3N1</accession>
<dbReference type="AlphaFoldDB" id="A0A4V1N3N1"/>
<name>A0A4V1N3N1_9SPHN</name>
<evidence type="ECO:0000313" key="2">
    <source>
        <dbReference type="Proteomes" id="UP000290958"/>
    </source>
</evidence>
<protein>
    <submittedName>
        <fullName evidence="1">BrnT family toxin</fullName>
    </submittedName>
</protein>
<organism evidence="1 2">
    <name type="scientific">Sphingobium fluviale</name>
    <dbReference type="NCBI Taxonomy" id="2506423"/>
    <lineage>
        <taxon>Bacteria</taxon>
        <taxon>Pseudomonadati</taxon>
        <taxon>Pseudomonadota</taxon>
        <taxon>Alphaproteobacteria</taxon>
        <taxon>Sphingomonadales</taxon>
        <taxon>Sphingomonadaceae</taxon>
        <taxon>Sphingobium</taxon>
    </lineage>
</organism>
<dbReference type="InterPro" id="IPR038573">
    <property type="entry name" value="BrnT_sf"/>
</dbReference>
<reference evidence="2" key="1">
    <citation type="submission" date="2019-01" db="EMBL/GenBank/DDBJ databases">
        <title>Cytophagaceae bacterium strain CAR-16.</title>
        <authorList>
            <person name="Chen W.-M."/>
        </authorList>
    </citation>
    <scope>NUCLEOTIDE SEQUENCE [LARGE SCALE GENOMIC DNA]</scope>
    <source>
        <strain evidence="2">CHR27</strain>
    </source>
</reference>
<dbReference type="EMBL" id="SBKP01000005">
    <property type="protein sequence ID" value="RXR29246.1"/>
    <property type="molecule type" value="Genomic_DNA"/>
</dbReference>
<sequence>MEIEFDADKDAANLFKHKLPLAFGRRVFDDADHLVVPTIRIGDEEERYKAIGTVDGKLYTAIHVWRGDTIRMISVRRSNAREQRDYDSDPR</sequence>
<dbReference type="Proteomes" id="UP000290958">
    <property type="component" value="Unassembled WGS sequence"/>
</dbReference>
<keyword evidence="2" id="KW-1185">Reference proteome</keyword>
<comment type="caution">
    <text evidence="1">The sequence shown here is derived from an EMBL/GenBank/DDBJ whole genome shotgun (WGS) entry which is preliminary data.</text>
</comment>
<gene>
    <name evidence="1" type="ORF">EQG66_07075</name>
</gene>
<dbReference type="RefSeq" id="WP_129403891.1">
    <property type="nucleotide sequence ID" value="NZ_SBKP01000005.1"/>
</dbReference>
<dbReference type="Pfam" id="PF04365">
    <property type="entry name" value="BrnT_toxin"/>
    <property type="match status" value="1"/>
</dbReference>